<dbReference type="SMART" id="SM00028">
    <property type="entry name" value="TPR"/>
    <property type="match status" value="3"/>
</dbReference>
<dbReference type="Gene3D" id="1.25.40.10">
    <property type="entry name" value="Tetratricopeptide repeat domain"/>
    <property type="match status" value="2"/>
</dbReference>
<reference evidence="1 2" key="1">
    <citation type="submission" date="2015-09" db="EMBL/GenBank/DDBJ databases">
        <title>Draft genome sequence of Kouleothrix aurantiaca JCM 19913.</title>
        <authorList>
            <person name="Hemp J."/>
        </authorList>
    </citation>
    <scope>NUCLEOTIDE SEQUENCE [LARGE SCALE GENOMIC DNA]</scope>
    <source>
        <strain evidence="1 2">COM-B</strain>
    </source>
</reference>
<dbReference type="InterPro" id="IPR011990">
    <property type="entry name" value="TPR-like_helical_dom_sf"/>
</dbReference>
<name>A0A0P9EZR1_9CHLR</name>
<sequence>MFERSVSRAMLGEVAGLADDIIGRDDGLAELLQLALVDQNGERFKLLPLTHSFALDALAQQPALESELRERWLDVLIDLAAPFNRPHWQQPDRGSLRRDGEHLATLARWAIQHERPDLLLPMSAALGSYYDAVGRWTEMLELDLRVIEYARLLGDRATLRNELKWYAWAIGQQDRIAEANQAFAEALALAEELGDGAWQAEILVNMAQLARRTGDIAGARAHCEAALALLERIAPDEQAFARADITIEQGKIARDTGDWETALAAFRAARDVFQTDLHNPGFNMERAWGAYSQFAFVTHRLGQLDEAANMYAKSLAAIREIGSRSYLATLLVRYAELELQRGDRVAALAFAREALEWSGKLGMVAEQQQAAVLLAQMEEKDPE</sequence>
<evidence type="ECO:0000313" key="1">
    <source>
        <dbReference type="EMBL" id="KPV49577.1"/>
    </source>
</evidence>
<dbReference type="SUPFAM" id="SSF48452">
    <property type="entry name" value="TPR-like"/>
    <property type="match status" value="2"/>
</dbReference>
<dbReference type="AlphaFoldDB" id="A0A0P9EZR1"/>
<evidence type="ECO:0000313" key="2">
    <source>
        <dbReference type="Proteomes" id="UP000050509"/>
    </source>
</evidence>
<dbReference type="PANTHER" id="PTHR47691:SF3">
    <property type="entry name" value="HTH-TYPE TRANSCRIPTIONAL REGULATOR RV0890C-RELATED"/>
    <property type="match status" value="1"/>
</dbReference>
<dbReference type="Pfam" id="PF13424">
    <property type="entry name" value="TPR_12"/>
    <property type="match status" value="2"/>
</dbReference>
<comment type="caution">
    <text evidence="1">The sequence shown here is derived from an EMBL/GenBank/DDBJ whole genome shotgun (WGS) entry which is preliminary data.</text>
</comment>
<keyword evidence="2" id="KW-1185">Reference proteome</keyword>
<protein>
    <submittedName>
        <fullName evidence="1">Uncharacterized protein</fullName>
    </submittedName>
</protein>
<dbReference type="Proteomes" id="UP000050509">
    <property type="component" value="Unassembled WGS sequence"/>
</dbReference>
<dbReference type="InterPro" id="IPR019734">
    <property type="entry name" value="TPR_rpt"/>
</dbReference>
<accession>A0A0P9EZR1</accession>
<dbReference type="PANTHER" id="PTHR47691">
    <property type="entry name" value="REGULATOR-RELATED"/>
    <property type="match status" value="1"/>
</dbReference>
<gene>
    <name evidence="1" type="ORF">SE17_31820</name>
</gene>
<organism evidence="1 2">
    <name type="scientific">Kouleothrix aurantiaca</name>
    <dbReference type="NCBI Taxonomy" id="186479"/>
    <lineage>
        <taxon>Bacteria</taxon>
        <taxon>Bacillati</taxon>
        <taxon>Chloroflexota</taxon>
        <taxon>Chloroflexia</taxon>
        <taxon>Chloroflexales</taxon>
        <taxon>Roseiflexineae</taxon>
        <taxon>Roseiflexaceae</taxon>
        <taxon>Kouleothrix</taxon>
    </lineage>
</organism>
<proteinExistence type="predicted"/>
<dbReference type="EMBL" id="LJCR01001878">
    <property type="protein sequence ID" value="KPV49577.1"/>
    <property type="molecule type" value="Genomic_DNA"/>
</dbReference>